<dbReference type="InterPro" id="IPR000008">
    <property type="entry name" value="C2_dom"/>
</dbReference>
<dbReference type="SUPFAM" id="SSF49562">
    <property type="entry name" value="C2 domain (Calcium/lipid-binding domain, CaLB)"/>
    <property type="match status" value="2"/>
</dbReference>
<feature type="region of interest" description="Disordered" evidence="3">
    <location>
        <begin position="406"/>
        <end position="425"/>
    </location>
</feature>
<accession>A0A813L4E9</accession>
<dbReference type="SMART" id="SM00239">
    <property type="entry name" value="C2"/>
    <property type="match status" value="2"/>
</dbReference>
<organism evidence="5 6">
    <name type="scientific">Polarella glacialis</name>
    <name type="common">Dinoflagellate</name>
    <dbReference type="NCBI Taxonomy" id="89957"/>
    <lineage>
        <taxon>Eukaryota</taxon>
        <taxon>Sar</taxon>
        <taxon>Alveolata</taxon>
        <taxon>Dinophyceae</taxon>
        <taxon>Suessiales</taxon>
        <taxon>Suessiaceae</taxon>
        <taxon>Polarella</taxon>
    </lineage>
</organism>
<dbReference type="EMBL" id="CAJNNW010033484">
    <property type="protein sequence ID" value="CAE8719172.1"/>
    <property type="molecule type" value="Genomic_DNA"/>
</dbReference>
<feature type="compositionally biased region" description="Low complexity" evidence="3">
    <location>
        <begin position="73"/>
        <end position="101"/>
    </location>
</feature>
<dbReference type="PROSITE" id="PS50004">
    <property type="entry name" value="C2"/>
    <property type="match status" value="2"/>
</dbReference>
<feature type="domain" description="C2" evidence="4">
    <location>
        <begin position="502"/>
        <end position="637"/>
    </location>
</feature>
<keyword evidence="1" id="KW-0479">Metal-binding</keyword>
<evidence type="ECO:0000313" key="5">
    <source>
        <dbReference type="EMBL" id="CAE8719172.1"/>
    </source>
</evidence>
<feature type="compositionally biased region" description="Polar residues" evidence="3">
    <location>
        <begin position="1"/>
        <end position="20"/>
    </location>
</feature>
<protein>
    <recommendedName>
        <fullName evidence="4">C2 domain-containing protein</fullName>
    </recommendedName>
</protein>
<feature type="region of interest" description="Disordered" evidence="3">
    <location>
        <begin position="1"/>
        <end position="119"/>
    </location>
</feature>
<dbReference type="Proteomes" id="UP000626109">
    <property type="component" value="Unassembled WGS sequence"/>
</dbReference>
<evidence type="ECO:0000259" key="4">
    <source>
        <dbReference type="PROSITE" id="PS50004"/>
    </source>
</evidence>
<keyword evidence="2" id="KW-0106">Calcium</keyword>
<proteinExistence type="predicted"/>
<dbReference type="Gene3D" id="2.60.40.150">
    <property type="entry name" value="C2 domain"/>
    <property type="match status" value="2"/>
</dbReference>
<evidence type="ECO:0000256" key="2">
    <source>
        <dbReference type="ARBA" id="ARBA00022837"/>
    </source>
</evidence>
<feature type="region of interest" description="Disordered" evidence="3">
    <location>
        <begin position="433"/>
        <end position="463"/>
    </location>
</feature>
<dbReference type="AlphaFoldDB" id="A0A813L4E9"/>
<name>A0A813L4E9_POLGL</name>
<evidence type="ECO:0000256" key="1">
    <source>
        <dbReference type="ARBA" id="ARBA00022723"/>
    </source>
</evidence>
<dbReference type="GO" id="GO:0016020">
    <property type="term" value="C:membrane"/>
    <property type="evidence" value="ECO:0007669"/>
    <property type="project" value="TreeGrafter"/>
</dbReference>
<dbReference type="Pfam" id="PF00168">
    <property type="entry name" value="C2"/>
    <property type="match status" value="2"/>
</dbReference>
<dbReference type="CDD" id="cd00030">
    <property type="entry name" value="C2"/>
    <property type="match status" value="1"/>
</dbReference>
<feature type="compositionally biased region" description="Basic and acidic residues" evidence="3">
    <location>
        <begin position="433"/>
        <end position="447"/>
    </location>
</feature>
<feature type="domain" description="C2" evidence="4">
    <location>
        <begin position="109"/>
        <end position="232"/>
    </location>
</feature>
<dbReference type="InterPro" id="IPR035892">
    <property type="entry name" value="C2_domain_sf"/>
</dbReference>
<comment type="caution">
    <text evidence="5">The sequence shown here is derived from an EMBL/GenBank/DDBJ whole genome shotgun (WGS) entry which is preliminary data.</text>
</comment>
<feature type="compositionally biased region" description="Polar residues" evidence="3">
    <location>
        <begin position="31"/>
        <end position="46"/>
    </location>
</feature>
<gene>
    <name evidence="5" type="ORF">PGLA2088_LOCUS40484</name>
</gene>
<feature type="compositionally biased region" description="Polar residues" evidence="3">
    <location>
        <begin position="55"/>
        <end position="66"/>
    </location>
</feature>
<dbReference type="GO" id="GO:0005509">
    <property type="term" value="F:calcium ion binding"/>
    <property type="evidence" value="ECO:0007669"/>
    <property type="project" value="TreeGrafter"/>
</dbReference>
<reference evidence="5" key="1">
    <citation type="submission" date="2021-02" db="EMBL/GenBank/DDBJ databases">
        <authorList>
            <person name="Dougan E. K."/>
            <person name="Rhodes N."/>
            <person name="Thang M."/>
            <person name="Chan C."/>
        </authorList>
    </citation>
    <scope>NUCLEOTIDE SEQUENCE</scope>
</reference>
<evidence type="ECO:0000256" key="3">
    <source>
        <dbReference type="SAM" id="MobiDB-lite"/>
    </source>
</evidence>
<evidence type="ECO:0000313" key="6">
    <source>
        <dbReference type="Proteomes" id="UP000626109"/>
    </source>
</evidence>
<dbReference type="PANTHER" id="PTHR45911:SF4">
    <property type="entry name" value="MULTIPLE C2 AND TRANSMEMBRANE DOMAIN-CONTAINING PROTEIN"/>
    <property type="match status" value="1"/>
</dbReference>
<dbReference type="PANTHER" id="PTHR45911">
    <property type="entry name" value="C2 DOMAIN-CONTAINING PROTEIN"/>
    <property type="match status" value="1"/>
</dbReference>
<sequence>MQSAQPLQQRQGSSQAFSPQTRRDDRHAAQPLQQRQGSSQAFSPQTRGHDRHAVSQGSDHPGSSQAALGRTQPAVASSSGYSAGAGRSRPGAAPSAAHSRPQTGPQHGGAGAAPAGSAPLPGGLAGRKLTLRVLRAFDLRNTALGILPGDASDPFVVARLGGQEFKTQVVENSLNPVWNSQQFDFIVEDDDADPRLQLEIFSSNNWHANDSLGRLDVLVRNLTPGQAHTVLERVDEGEMPREDRKRGRLQVEVQLQLATQQQAVASRGQHRAHNPVPLPSFKSMGPEAFEAPKPSVEVAKVGEQRRLMEYESLACRLGQYDYTRAPSYYPKQEVTDKRQWKEDPFHGWRRELDRVEHNAPPPAMRGGGEHQEYWKKDPFHGWLQHDKGGQPEHLAGQGAGLERLQEAQAARQLQSLPSFRDAPARRFDDHREYASHEATPEPRERLSATRAAPQGGRRATGGEQRWKDDAFFGWLPGRGPASEEQHKLRRPLEQARLMRLPSFAEGAEALSGVTGRGVGVVSVWVNGAFDLAYSHGSGLRGKPSACVHLALKSTGGGSNGSTNQKPKLTETVALEANPRWNSPVMLFEVLSITDVLQLEVLDLANPRGEQHLHQYFLGRSSLPIQRILEPESSVHFFPCPFHRFIASAFNSFPVFEKYNWPQNLQSPKNETSHC</sequence>